<evidence type="ECO:0000256" key="10">
    <source>
        <dbReference type="HAMAP-Rule" id="MF_00177"/>
    </source>
</evidence>
<evidence type="ECO:0000256" key="4">
    <source>
        <dbReference type="ARBA" id="ARBA00022598"/>
    </source>
</evidence>
<keyword evidence="4 10" id="KW-0436">Ligase</keyword>
<dbReference type="Gene3D" id="1.10.10.350">
    <property type="match status" value="1"/>
</dbReference>
<dbReference type="Gene3D" id="3.40.50.620">
    <property type="entry name" value="HUPs"/>
    <property type="match status" value="2"/>
</dbReference>
<dbReference type="PROSITE" id="PS00178">
    <property type="entry name" value="AA_TRNA_LIGASE_I"/>
    <property type="match status" value="1"/>
</dbReference>
<comment type="caution">
    <text evidence="11">The sequence shown here is derived from an EMBL/GenBank/DDBJ whole genome shotgun (WGS) entry which is preliminary data.</text>
</comment>
<dbReference type="InterPro" id="IPR001412">
    <property type="entry name" value="aa-tRNA-synth_I_CS"/>
</dbReference>
<keyword evidence="6 10" id="KW-0067">ATP-binding</keyword>
<gene>
    <name evidence="10 11" type="primary">lysS</name>
    <name evidence="11" type="ORF">HALOF300_00192</name>
</gene>
<comment type="catalytic activity">
    <reaction evidence="9 10">
        <text>tRNA(Lys) + L-lysine + ATP = L-lysyl-tRNA(Lys) + AMP + diphosphate</text>
        <dbReference type="Rhea" id="RHEA:20792"/>
        <dbReference type="Rhea" id="RHEA-COMP:9696"/>
        <dbReference type="Rhea" id="RHEA-COMP:9697"/>
        <dbReference type="ChEBI" id="CHEBI:30616"/>
        <dbReference type="ChEBI" id="CHEBI:32551"/>
        <dbReference type="ChEBI" id="CHEBI:33019"/>
        <dbReference type="ChEBI" id="CHEBI:78442"/>
        <dbReference type="ChEBI" id="CHEBI:78529"/>
        <dbReference type="ChEBI" id="CHEBI:456215"/>
        <dbReference type="EC" id="6.1.1.6"/>
    </reaction>
</comment>
<comment type="subcellular location">
    <subcellularLocation>
        <location evidence="1 10">Cytoplasm</location>
    </subcellularLocation>
</comment>
<dbReference type="HAMAP" id="MF_00177">
    <property type="entry name" value="Lys_tRNA_synth_class1"/>
    <property type="match status" value="1"/>
</dbReference>
<evidence type="ECO:0000256" key="6">
    <source>
        <dbReference type="ARBA" id="ARBA00022840"/>
    </source>
</evidence>
<keyword evidence="3 10" id="KW-0963">Cytoplasm</keyword>
<accession>A0A7M4DDK3</accession>
<evidence type="ECO:0000313" key="12">
    <source>
        <dbReference type="Proteomes" id="UP000419743"/>
    </source>
</evidence>
<dbReference type="Gene3D" id="6.10.20.10">
    <property type="entry name" value="Lysine tRNA ligase, stem contact fold domain"/>
    <property type="match status" value="1"/>
</dbReference>
<dbReference type="GO" id="GO:0000049">
    <property type="term" value="F:tRNA binding"/>
    <property type="evidence" value="ECO:0007669"/>
    <property type="project" value="InterPro"/>
</dbReference>
<dbReference type="InterPro" id="IPR020751">
    <property type="entry name" value="aa-tRNA-synth_I_codon-bd_sub2"/>
</dbReference>
<dbReference type="Pfam" id="PF01921">
    <property type="entry name" value="tRNA-synt_1f"/>
    <property type="match status" value="1"/>
</dbReference>
<dbReference type="Proteomes" id="UP000419743">
    <property type="component" value="Unassembled WGS sequence"/>
</dbReference>
<dbReference type="GO" id="GO:0004824">
    <property type="term" value="F:lysine-tRNA ligase activity"/>
    <property type="evidence" value="ECO:0007669"/>
    <property type="project" value="UniProtKB-UniRule"/>
</dbReference>
<comment type="caution">
    <text evidence="10">Lacks conserved residue(s) required for the propagation of feature annotation.</text>
</comment>
<keyword evidence="7 10" id="KW-0648">Protein biosynthesis</keyword>
<evidence type="ECO:0000313" key="11">
    <source>
        <dbReference type="EMBL" id="VZO34922.1"/>
    </source>
</evidence>
<dbReference type="InterPro" id="IPR002904">
    <property type="entry name" value="Lys-tRNA-ligase"/>
</dbReference>
<dbReference type="GO" id="GO:0006430">
    <property type="term" value="P:lysyl-tRNA aminoacylation"/>
    <property type="evidence" value="ECO:0007669"/>
    <property type="project" value="UniProtKB-UniRule"/>
</dbReference>
<proteinExistence type="inferred from homology"/>
<dbReference type="NCBIfam" id="TIGR00467">
    <property type="entry name" value="lysS_arch"/>
    <property type="match status" value="1"/>
</dbReference>
<comment type="similarity">
    <text evidence="2 10">Belongs to the class-I aminoacyl-tRNA synthetase family.</text>
</comment>
<sequence>MARRGNDSAPTDWVTRAAADAIRHAGGDPRDPAVGASLADEGRVVTCASGISPSGPIHLGNLREVLTVHFVTEELKRRGVPARHLHSWDDFDRLRKVPAGVDASWAVHVGRPLSAVPDPWECHASWAEHFKAPLREALAEMGATMEEVDQTQRYRAGDYTEQVLHALSQREAIEAVLARHRTKKPEALVLSEGEAANLADSVAGDDPATQAGTLARFPYKPFCRTCGRDTVTLTSYDDSTTDLAYTCDECGSAHVTTVRTQHEGKLVWKVDWPMRWSVEGVNFEPGGMDHASPGSSYTVGKEIVKLFGGRAPSFVGYSFVGVAGMAKMSSSKGGVPTPSDALRVLEAPMLRWLYARRQPKQAFTVDLGPEVVRLYDEWDALGRRAGDPDKLDAQVLAFQRASATSSAGALPTPPVAVPFRTLSSIADVTAGSAAQISRLVGDLGHEHASVNDLEPRLTRAMTWTQEFVPPEDRTTVRSAPDRELMVSLGEREREWLRLLVEHLPSAWSHGVPDLGRVTTVVYGVPKLAHGLALDEAPTDDVKTDQKEFFRLLYRLLVDAERGPRLPTLILALGLDTVTGLLVVP</sequence>
<name>A0A7M4DDK3_9MICO</name>
<evidence type="ECO:0000256" key="5">
    <source>
        <dbReference type="ARBA" id="ARBA00022741"/>
    </source>
</evidence>
<dbReference type="GO" id="GO:0005737">
    <property type="term" value="C:cytoplasm"/>
    <property type="evidence" value="ECO:0007669"/>
    <property type="project" value="UniProtKB-SubCell"/>
</dbReference>
<keyword evidence="5 10" id="KW-0547">Nucleotide-binding</keyword>
<reference evidence="11 12" key="1">
    <citation type="submission" date="2019-11" db="EMBL/GenBank/DDBJ databases">
        <authorList>
            <person name="Criscuolo A."/>
        </authorList>
    </citation>
    <scope>NUCLEOTIDE SEQUENCE [LARGE SCALE GENOMIC DNA]</scope>
    <source>
        <strain evidence="11">CIP111667</strain>
    </source>
</reference>
<feature type="short sequence motif" description="'KMSKS' region" evidence="10">
    <location>
        <begin position="327"/>
        <end position="331"/>
    </location>
</feature>
<evidence type="ECO:0000256" key="2">
    <source>
        <dbReference type="ARBA" id="ARBA00005594"/>
    </source>
</evidence>
<dbReference type="InterPro" id="IPR042078">
    <property type="entry name" value="Lys-tRNA-ligase_SC_fold"/>
</dbReference>
<dbReference type="GO" id="GO:0005524">
    <property type="term" value="F:ATP binding"/>
    <property type="evidence" value="ECO:0007669"/>
    <property type="project" value="UniProtKB-UniRule"/>
</dbReference>
<evidence type="ECO:0000256" key="8">
    <source>
        <dbReference type="ARBA" id="ARBA00023146"/>
    </source>
</evidence>
<dbReference type="SUPFAM" id="SSF48163">
    <property type="entry name" value="An anticodon-binding domain of class I aminoacyl-tRNA synthetases"/>
    <property type="match status" value="1"/>
</dbReference>
<evidence type="ECO:0000256" key="3">
    <source>
        <dbReference type="ARBA" id="ARBA00022490"/>
    </source>
</evidence>
<organism evidence="11 12">
    <name type="scientific">Occultella aeris</name>
    <dbReference type="NCBI Taxonomy" id="2761496"/>
    <lineage>
        <taxon>Bacteria</taxon>
        <taxon>Bacillati</taxon>
        <taxon>Actinomycetota</taxon>
        <taxon>Actinomycetes</taxon>
        <taxon>Micrococcales</taxon>
        <taxon>Ruaniaceae</taxon>
        <taxon>Occultella</taxon>
    </lineage>
</organism>
<dbReference type="PANTHER" id="PTHR37940">
    <property type="entry name" value="LYSINE--TRNA LIGASE"/>
    <property type="match status" value="1"/>
</dbReference>
<dbReference type="PANTHER" id="PTHR37940:SF1">
    <property type="entry name" value="LYSINE--TRNA LIGASE"/>
    <property type="match status" value="1"/>
</dbReference>
<dbReference type="RefSeq" id="WP_156738777.1">
    <property type="nucleotide sequence ID" value="NZ_CACRYJ010000004.1"/>
</dbReference>
<evidence type="ECO:0000256" key="7">
    <source>
        <dbReference type="ARBA" id="ARBA00022917"/>
    </source>
</evidence>
<dbReference type="EMBL" id="CACRYJ010000004">
    <property type="protein sequence ID" value="VZO34922.1"/>
    <property type="molecule type" value="Genomic_DNA"/>
</dbReference>
<protein>
    <recommendedName>
        <fullName evidence="10">Lysine--tRNA ligase</fullName>
        <ecNumber evidence="10">6.1.1.6</ecNumber>
    </recommendedName>
    <alternativeName>
        <fullName evidence="10">Lysyl-tRNA synthetase</fullName>
        <shortName evidence="10">LysRS</shortName>
    </alternativeName>
</protein>
<dbReference type="InterPro" id="IPR014729">
    <property type="entry name" value="Rossmann-like_a/b/a_fold"/>
</dbReference>
<feature type="short sequence motif" description="'HIGH' region" evidence="10">
    <location>
        <begin position="53"/>
        <end position="61"/>
    </location>
</feature>
<dbReference type="InterPro" id="IPR008925">
    <property type="entry name" value="aa_tRNA-synth_I_cd-bd_sf"/>
</dbReference>
<dbReference type="AlphaFoldDB" id="A0A7M4DDK3"/>
<keyword evidence="8 10" id="KW-0030">Aminoacyl-tRNA synthetase</keyword>
<dbReference type="SUPFAM" id="SSF52374">
    <property type="entry name" value="Nucleotidylyl transferase"/>
    <property type="match status" value="1"/>
</dbReference>
<dbReference type="EC" id="6.1.1.6" evidence="10"/>
<keyword evidence="12" id="KW-1185">Reference proteome</keyword>
<evidence type="ECO:0000256" key="9">
    <source>
        <dbReference type="ARBA" id="ARBA00048573"/>
    </source>
</evidence>
<evidence type="ECO:0000256" key="1">
    <source>
        <dbReference type="ARBA" id="ARBA00004496"/>
    </source>
</evidence>